<evidence type="ECO:0008006" key="3">
    <source>
        <dbReference type="Google" id="ProtNLM"/>
    </source>
</evidence>
<name>A0A173VG69_9FIRM</name>
<dbReference type="RefSeq" id="WP_055195271.1">
    <property type="nucleotide sequence ID" value="NZ_CABIYH010000023.1"/>
</dbReference>
<dbReference type="Pfam" id="PF13958">
    <property type="entry name" value="ToxN_toxin"/>
    <property type="match status" value="1"/>
</dbReference>
<dbReference type="InterPro" id="IPR025911">
    <property type="entry name" value="ToxN/AbiQ_toxin"/>
</dbReference>
<proteinExistence type="predicted"/>
<organism evidence="1 2">
    <name type="scientific">Roseburia intestinalis</name>
    <dbReference type="NCBI Taxonomy" id="166486"/>
    <lineage>
        <taxon>Bacteria</taxon>
        <taxon>Bacillati</taxon>
        <taxon>Bacillota</taxon>
        <taxon>Clostridia</taxon>
        <taxon>Lachnospirales</taxon>
        <taxon>Lachnospiraceae</taxon>
        <taxon>Roseburia</taxon>
    </lineage>
</organism>
<dbReference type="Gene3D" id="3.10.129.130">
    <property type="match status" value="1"/>
</dbReference>
<dbReference type="AlphaFoldDB" id="A0A173VG69"/>
<dbReference type="GO" id="GO:0004521">
    <property type="term" value="F:RNA endonuclease activity"/>
    <property type="evidence" value="ECO:0007669"/>
    <property type="project" value="InterPro"/>
</dbReference>
<dbReference type="EMBL" id="CYXZ01000023">
    <property type="protein sequence ID" value="CUN25157.1"/>
    <property type="molecule type" value="Genomic_DNA"/>
</dbReference>
<evidence type="ECO:0000313" key="2">
    <source>
        <dbReference type="Proteomes" id="UP000095350"/>
    </source>
</evidence>
<dbReference type="Proteomes" id="UP000095350">
    <property type="component" value="Unassembled WGS sequence"/>
</dbReference>
<reference evidence="1 2" key="1">
    <citation type="submission" date="2015-09" db="EMBL/GenBank/DDBJ databases">
        <authorList>
            <consortium name="Pathogen Informatics"/>
        </authorList>
    </citation>
    <scope>NUCLEOTIDE SEQUENCE [LARGE SCALE GENOMIC DNA]</scope>
    <source>
        <strain evidence="1 2">2789STDY5834960</strain>
    </source>
</reference>
<sequence>MALSFYDIDKEYVKYLQEGERNERGFTRVPNIEYPRNLPKFTCGVVLDVHEYKYYVPVSSYKMQKPDNILINIESERYNKVKGSLRFNYMFPVPDECINERIIADDPNKILLNLEWKFCNENEIRIRNKAKQTYSKVINKVNPSIVNNSCDFKLLERLCAEYQKQC</sequence>
<gene>
    <name evidence="1" type="ORF">ERS852572_02881</name>
</gene>
<accession>A0A173VG69</accession>
<evidence type="ECO:0000313" key="1">
    <source>
        <dbReference type="EMBL" id="CUN25157.1"/>
    </source>
</evidence>
<dbReference type="InterPro" id="IPR053735">
    <property type="entry name" value="Type_III_TA_endoRNase"/>
</dbReference>
<dbReference type="PaxDb" id="166486-ERS852572_02881"/>
<protein>
    <recommendedName>
        <fullName evidence="3">Type III toxin-antitoxin system ToxN/AbiQ family toxin</fullName>
    </recommendedName>
</protein>
<dbReference type="OrthoDB" id="1655812at2"/>
<dbReference type="GO" id="GO:0003723">
    <property type="term" value="F:RNA binding"/>
    <property type="evidence" value="ECO:0007669"/>
    <property type="project" value="InterPro"/>
</dbReference>